<evidence type="ECO:0000313" key="2">
    <source>
        <dbReference type="EMBL" id="CAF9921232.1"/>
    </source>
</evidence>
<proteinExistence type="predicted"/>
<sequence length="254" mass="28804">MSFSHHKFDLPGMDIPSNGYSSKFVSKAMARLVKPIDPNDPEQYPADLTIKCGSLDVEAHSHVLCQDSCYFKVVCKGGFLEARTQELKLPAEEEFLIRRLLCYRYTTAYNDEPYDDEKEPPPHIMAPAYVNRLYLNAQMYSIADKYDILSLKEKAVDKFETAIWEIQTLGTMSPQTGASLLDQMIETVPYIYSSTPDSDRCLRDRAVGVVIWRRKQIGSHAGLRNLAAAVPEFFEDTSRAASSFLQLNSRLRSI</sequence>
<dbReference type="OrthoDB" id="6359816at2759"/>
<accession>A0A8H3IAT3</accession>
<evidence type="ECO:0000313" key="3">
    <source>
        <dbReference type="Proteomes" id="UP000664534"/>
    </source>
</evidence>
<dbReference type="Gene3D" id="3.30.710.10">
    <property type="entry name" value="Potassium Channel Kv1.1, Chain A"/>
    <property type="match status" value="1"/>
</dbReference>
<evidence type="ECO:0000259" key="1">
    <source>
        <dbReference type="Pfam" id="PF00651"/>
    </source>
</evidence>
<dbReference type="PANTHER" id="PTHR47843:SF5">
    <property type="entry name" value="BTB_POZ DOMAIN PROTEIN"/>
    <property type="match status" value="1"/>
</dbReference>
<dbReference type="AlphaFoldDB" id="A0A8H3IAT3"/>
<dbReference type="InterPro" id="IPR011333">
    <property type="entry name" value="SKP1/BTB/POZ_sf"/>
</dbReference>
<gene>
    <name evidence="2" type="ORF">IMSHALPRED_005116</name>
</gene>
<dbReference type="CDD" id="cd18186">
    <property type="entry name" value="BTB_POZ_ZBTB_KLHL-like"/>
    <property type="match status" value="1"/>
</dbReference>
<feature type="domain" description="BTB" evidence="1">
    <location>
        <begin position="46"/>
        <end position="112"/>
    </location>
</feature>
<dbReference type="EMBL" id="CAJPDT010000027">
    <property type="protein sequence ID" value="CAF9921232.1"/>
    <property type="molecule type" value="Genomic_DNA"/>
</dbReference>
<dbReference type="Pfam" id="PF00651">
    <property type="entry name" value="BTB"/>
    <property type="match status" value="1"/>
</dbReference>
<protein>
    <recommendedName>
        <fullName evidence="1">BTB domain-containing protein</fullName>
    </recommendedName>
</protein>
<reference evidence="2" key="1">
    <citation type="submission" date="2021-03" db="EMBL/GenBank/DDBJ databases">
        <authorList>
            <person name="Tagirdzhanova G."/>
        </authorList>
    </citation>
    <scope>NUCLEOTIDE SEQUENCE</scope>
</reference>
<keyword evidence="3" id="KW-1185">Reference proteome</keyword>
<comment type="caution">
    <text evidence="2">The sequence shown here is derived from an EMBL/GenBank/DDBJ whole genome shotgun (WGS) entry which is preliminary data.</text>
</comment>
<name>A0A8H3IAT3_9LECA</name>
<organism evidence="2 3">
    <name type="scientific">Imshaugia aleurites</name>
    <dbReference type="NCBI Taxonomy" id="172621"/>
    <lineage>
        <taxon>Eukaryota</taxon>
        <taxon>Fungi</taxon>
        <taxon>Dikarya</taxon>
        <taxon>Ascomycota</taxon>
        <taxon>Pezizomycotina</taxon>
        <taxon>Lecanoromycetes</taxon>
        <taxon>OSLEUM clade</taxon>
        <taxon>Lecanoromycetidae</taxon>
        <taxon>Lecanorales</taxon>
        <taxon>Lecanorineae</taxon>
        <taxon>Parmeliaceae</taxon>
        <taxon>Imshaugia</taxon>
    </lineage>
</organism>
<dbReference type="InterPro" id="IPR000210">
    <property type="entry name" value="BTB/POZ_dom"/>
</dbReference>
<dbReference type="Proteomes" id="UP000664534">
    <property type="component" value="Unassembled WGS sequence"/>
</dbReference>
<dbReference type="PANTHER" id="PTHR47843">
    <property type="entry name" value="BTB DOMAIN-CONTAINING PROTEIN-RELATED"/>
    <property type="match status" value="1"/>
</dbReference>
<dbReference type="SUPFAM" id="SSF54695">
    <property type="entry name" value="POZ domain"/>
    <property type="match status" value="1"/>
</dbReference>